<gene>
    <name evidence="1" type="primary">m760L</name>
    <name evidence="1" type="ORF">MT325_m760L</name>
</gene>
<dbReference type="Proteomes" id="UP000246715">
    <property type="component" value="Segment"/>
</dbReference>
<organismHost>
    <name type="scientific">Paramecium bursaria</name>
    <dbReference type="NCBI Taxonomy" id="74790"/>
</organismHost>
<evidence type="ECO:0000313" key="2">
    <source>
        <dbReference type="Proteomes" id="UP000246715"/>
    </source>
</evidence>
<sequence length="115" mass="13328">MPCMFVMPVVLTLGEARRLLPAQFSHRTREAVLCLVLFHWFANKYVNLIWSFASVFMGPVTIEDTQKKIPDSSNILIIFPTTHVTLLCHSHMCSSHYVTCRFKYSESYAECPWCH</sequence>
<name>A7IVE0_PBCVM</name>
<protein>
    <submittedName>
        <fullName evidence="1">Uncharacterized protein m760L</fullName>
    </submittedName>
</protein>
<accession>A7IVE0</accession>
<dbReference type="EMBL" id="DQ491001">
    <property type="protein sequence ID" value="ABT14314.1"/>
    <property type="molecule type" value="Genomic_DNA"/>
</dbReference>
<reference evidence="1 2" key="1">
    <citation type="journal article" date="2007" name="Virology">
        <title>Sequence and annotation of the 314-kb MT325 and the 321-kb FR483 viruses that infect Chlorella Pbi.</title>
        <authorList>
            <person name="Fitzgerald L.A."/>
            <person name="Graves M.V."/>
            <person name="Li X."/>
            <person name="Feldblyum T."/>
            <person name="Hartigan J."/>
            <person name="Van Etten J.L."/>
        </authorList>
    </citation>
    <scope>NUCLEOTIDE SEQUENCE [LARGE SCALE GENOMIC DNA]</scope>
    <source>
        <strain evidence="1 2">MT325</strain>
    </source>
</reference>
<proteinExistence type="predicted"/>
<organism evidence="1 2">
    <name type="scientific">Paramecium bursaria Chlorella virus MT325</name>
    <name type="common">PBCV-MT325</name>
    <dbReference type="NCBI Taxonomy" id="346932"/>
    <lineage>
        <taxon>Viruses</taxon>
        <taxon>Varidnaviria</taxon>
        <taxon>Bamfordvirae</taxon>
        <taxon>Nucleocytoviricota</taxon>
        <taxon>Megaviricetes</taxon>
        <taxon>Algavirales</taxon>
        <taxon>Phycodnaviridae</taxon>
        <taxon>Chlorovirus</taxon>
        <taxon>Chlorovirus conductrix</taxon>
        <taxon>Paramecium bursaria Chlorella virus A1</taxon>
    </lineage>
</organism>
<evidence type="ECO:0000313" key="1">
    <source>
        <dbReference type="EMBL" id="ABT14314.1"/>
    </source>
</evidence>